<dbReference type="HOGENOM" id="CLU_854998_0_0_5"/>
<dbReference type="InterPro" id="IPR007627">
    <property type="entry name" value="RNA_pol_sigma70_r2"/>
</dbReference>
<evidence type="ECO:0000313" key="9">
    <source>
        <dbReference type="EMBL" id="AFL50013.1"/>
    </source>
</evidence>
<feature type="domain" description="RNA polymerase sigma-70 region 2" evidence="7">
    <location>
        <begin position="175"/>
        <end position="235"/>
    </location>
</feature>
<protein>
    <recommendedName>
        <fullName evidence="6">RNA polymerase sigma factor</fullName>
    </recommendedName>
</protein>
<dbReference type="InterPro" id="IPR013249">
    <property type="entry name" value="RNA_pol_sigma70_r4_t2"/>
</dbReference>
<comment type="similarity">
    <text evidence="1 6">Belongs to the sigma-70 factor family. ECF subfamily.</text>
</comment>
<dbReference type="InterPro" id="IPR013325">
    <property type="entry name" value="RNA_pol_sigma_r2"/>
</dbReference>
<dbReference type="NCBIfam" id="TIGR02937">
    <property type="entry name" value="sigma70-ECF"/>
    <property type="match status" value="1"/>
</dbReference>
<dbReference type="KEGG" id="sfd:USDA257_c14230"/>
<dbReference type="Pfam" id="PF04542">
    <property type="entry name" value="Sigma70_r2"/>
    <property type="match status" value="1"/>
</dbReference>
<dbReference type="GO" id="GO:0006352">
    <property type="term" value="P:DNA-templated transcription initiation"/>
    <property type="evidence" value="ECO:0007669"/>
    <property type="project" value="InterPro"/>
</dbReference>
<accession>I3X2A7</accession>
<dbReference type="EMBL" id="CP003563">
    <property type="protein sequence ID" value="AFL50013.1"/>
    <property type="molecule type" value="Genomic_DNA"/>
</dbReference>
<dbReference type="STRING" id="1185652.USDA257_c14230"/>
<name>I3X2A7_SINF2</name>
<dbReference type="InterPro" id="IPR013324">
    <property type="entry name" value="RNA_pol_sigma_r3/r4-like"/>
</dbReference>
<dbReference type="InterPro" id="IPR039425">
    <property type="entry name" value="RNA_pol_sigma-70-like"/>
</dbReference>
<keyword evidence="5 6" id="KW-0804">Transcription</keyword>
<feature type="domain" description="RNA polymerase sigma factor 70 region 4 type 2" evidence="8">
    <location>
        <begin position="264"/>
        <end position="315"/>
    </location>
</feature>
<sequence length="325" mass="36093">MDLDGFRQGLSNDDLPLKSHGRRLLLHYIGSDLARQHNGRLSDRRYGEHEGGTNQGKLLHGFLLPKAYPTGSDGIWFPRAFWPLTRQTGRSVTSAEAERRRRSGRMRWRTGDINAVPVSTAVNCPPSRNQNRGQAFSFASPKILTARRAIVDMPATAGHASQQSPHIEEQVVDLIPALRAFARTFTSASFEADDLVQETLLRALRSIDQFAPGTSLKSWLFTIMRNAFRTQYKIRTREGPGSTNCAELPIPTAPSQEWCVLNGELRTALGCLSPEHREVLVLVAGFGMSYKEAADICDCAIGTIKSRLSRARDELTVQMHGNPLN</sequence>
<evidence type="ECO:0000259" key="7">
    <source>
        <dbReference type="Pfam" id="PF04542"/>
    </source>
</evidence>
<dbReference type="eggNOG" id="COG1595">
    <property type="taxonomic scope" value="Bacteria"/>
</dbReference>
<evidence type="ECO:0000259" key="8">
    <source>
        <dbReference type="Pfam" id="PF08281"/>
    </source>
</evidence>
<dbReference type="PANTHER" id="PTHR43133:SF25">
    <property type="entry name" value="RNA POLYMERASE SIGMA FACTOR RFAY-RELATED"/>
    <property type="match status" value="1"/>
</dbReference>
<evidence type="ECO:0000256" key="2">
    <source>
        <dbReference type="ARBA" id="ARBA00023015"/>
    </source>
</evidence>
<dbReference type="SUPFAM" id="SSF88659">
    <property type="entry name" value="Sigma3 and sigma4 domains of RNA polymerase sigma factors"/>
    <property type="match status" value="1"/>
</dbReference>
<dbReference type="GO" id="GO:0003677">
    <property type="term" value="F:DNA binding"/>
    <property type="evidence" value="ECO:0007669"/>
    <property type="project" value="UniProtKB-KW"/>
</dbReference>
<dbReference type="PANTHER" id="PTHR43133">
    <property type="entry name" value="RNA POLYMERASE ECF-TYPE SIGMA FACTO"/>
    <property type="match status" value="1"/>
</dbReference>
<dbReference type="GO" id="GO:0016987">
    <property type="term" value="F:sigma factor activity"/>
    <property type="evidence" value="ECO:0007669"/>
    <property type="project" value="UniProtKB-KW"/>
</dbReference>
<evidence type="ECO:0000256" key="5">
    <source>
        <dbReference type="ARBA" id="ARBA00023163"/>
    </source>
</evidence>
<dbReference type="PATRIC" id="fig|1185652.3.peg.1480"/>
<evidence type="ECO:0000256" key="4">
    <source>
        <dbReference type="ARBA" id="ARBA00023125"/>
    </source>
</evidence>
<keyword evidence="4 6" id="KW-0238">DNA-binding</keyword>
<dbReference type="Gene3D" id="1.10.10.10">
    <property type="entry name" value="Winged helix-like DNA-binding domain superfamily/Winged helix DNA-binding domain"/>
    <property type="match status" value="1"/>
</dbReference>
<organism evidence="9 10">
    <name type="scientific">Sinorhizobium fredii (strain USDA 257)</name>
    <dbReference type="NCBI Taxonomy" id="1185652"/>
    <lineage>
        <taxon>Bacteria</taxon>
        <taxon>Pseudomonadati</taxon>
        <taxon>Pseudomonadota</taxon>
        <taxon>Alphaproteobacteria</taxon>
        <taxon>Hyphomicrobiales</taxon>
        <taxon>Rhizobiaceae</taxon>
        <taxon>Sinorhizobium/Ensifer group</taxon>
        <taxon>Sinorhizobium</taxon>
    </lineage>
</organism>
<evidence type="ECO:0000256" key="6">
    <source>
        <dbReference type="RuleBase" id="RU000716"/>
    </source>
</evidence>
<dbReference type="Proteomes" id="UP000006180">
    <property type="component" value="Chromosome"/>
</dbReference>
<evidence type="ECO:0000256" key="1">
    <source>
        <dbReference type="ARBA" id="ARBA00010641"/>
    </source>
</evidence>
<proteinExistence type="inferred from homology"/>
<dbReference type="CDD" id="cd06171">
    <property type="entry name" value="Sigma70_r4"/>
    <property type="match status" value="1"/>
</dbReference>
<dbReference type="AlphaFoldDB" id="I3X2A7"/>
<dbReference type="Gene3D" id="1.10.1740.10">
    <property type="match status" value="1"/>
</dbReference>
<gene>
    <name evidence="9" type="ORF">USDA257_c14230</name>
</gene>
<reference evidence="9 10" key="1">
    <citation type="journal article" date="2012" name="J. Bacteriol.">
        <title>Complete genome sequence of the broad-host-range strain Sinorhizobium fredii USDA257.</title>
        <authorList>
            <person name="Schuldes J."/>
            <person name="Rodriguez Orbegoso M."/>
            <person name="Schmeisser C."/>
            <person name="Krishnan H.B."/>
            <person name="Daniel R."/>
            <person name="Streit W.R."/>
        </authorList>
    </citation>
    <scope>NUCLEOTIDE SEQUENCE [LARGE SCALE GENOMIC DNA]</scope>
    <source>
        <strain evidence="9 10">USDA 257</strain>
    </source>
</reference>
<dbReference type="SUPFAM" id="SSF88946">
    <property type="entry name" value="Sigma2 domain of RNA polymerase sigma factors"/>
    <property type="match status" value="1"/>
</dbReference>
<dbReference type="InterPro" id="IPR000838">
    <property type="entry name" value="RNA_pol_sigma70_ECF_CS"/>
</dbReference>
<dbReference type="PROSITE" id="PS01063">
    <property type="entry name" value="SIGMA70_ECF"/>
    <property type="match status" value="1"/>
</dbReference>
<dbReference type="Pfam" id="PF08281">
    <property type="entry name" value="Sigma70_r4_2"/>
    <property type="match status" value="1"/>
</dbReference>
<evidence type="ECO:0000256" key="3">
    <source>
        <dbReference type="ARBA" id="ARBA00023082"/>
    </source>
</evidence>
<dbReference type="InterPro" id="IPR036388">
    <property type="entry name" value="WH-like_DNA-bd_sf"/>
</dbReference>
<evidence type="ECO:0000313" key="10">
    <source>
        <dbReference type="Proteomes" id="UP000006180"/>
    </source>
</evidence>
<dbReference type="InterPro" id="IPR014284">
    <property type="entry name" value="RNA_pol_sigma-70_dom"/>
</dbReference>
<keyword evidence="3 6" id="KW-0731">Sigma factor</keyword>
<keyword evidence="2 6" id="KW-0805">Transcription regulation</keyword>